<feature type="non-terminal residue" evidence="1">
    <location>
        <position position="1"/>
    </location>
</feature>
<accession>A0A2H0WM79</accession>
<name>A0A2H0WM79_9BACT</name>
<dbReference type="EMBL" id="PEZL01000002">
    <property type="protein sequence ID" value="PIS13743.1"/>
    <property type="molecule type" value="Genomic_DNA"/>
</dbReference>
<proteinExistence type="predicted"/>
<comment type="caution">
    <text evidence="1">The sequence shown here is derived from an EMBL/GenBank/DDBJ whole genome shotgun (WGS) entry which is preliminary data.</text>
</comment>
<dbReference type="AlphaFoldDB" id="A0A2H0WM79"/>
<sequence length="106" mass="12260">FADVFYFHESVGNPSVFLVVLKAKISFRLGHGGRVHVPFDPWPMPVFCLSAEKFTEFLFQFSPPLVRRSFNAGGLSFFYLYIKKPFCQLATVVVYTALWFFVCYNI</sequence>
<reference evidence="2" key="1">
    <citation type="submission" date="2017-09" db="EMBL/GenBank/DDBJ databases">
        <title>Depth-based differentiation of microbial function through sediment-hosted aquifers and enrichment of novel symbionts in the deep terrestrial subsurface.</title>
        <authorList>
            <person name="Probst A.J."/>
            <person name="Ladd B."/>
            <person name="Jarett J.K."/>
            <person name="Geller-Mcgrath D.E."/>
            <person name="Sieber C.M.K."/>
            <person name="Emerson J.B."/>
            <person name="Anantharaman K."/>
            <person name="Thomas B.C."/>
            <person name="Malmstrom R."/>
            <person name="Stieglmeier M."/>
            <person name="Klingl A."/>
            <person name="Woyke T."/>
            <person name="Ryan C.M."/>
            <person name="Banfield J.F."/>
        </authorList>
    </citation>
    <scope>NUCLEOTIDE SEQUENCE [LARGE SCALE GENOMIC DNA]</scope>
</reference>
<organism evidence="1 2">
    <name type="scientific">Candidatus Tagabacteria bacterium CG09_land_8_20_14_0_10_41_14</name>
    <dbReference type="NCBI Taxonomy" id="1975021"/>
    <lineage>
        <taxon>Bacteria</taxon>
        <taxon>Candidatus Tagaibacteriota</taxon>
    </lineage>
</organism>
<gene>
    <name evidence="1" type="ORF">COT67_00105</name>
</gene>
<evidence type="ECO:0000313" key="1">
    <source>
        <dbReference type="EMBL" id="PIS13743.1"/>
    </source>
</evidence>
<evidence type="ECO:0000313" key="2">
    <source>
        <dbReference type="Proteomes" id="UP000230353"/>
    </source>
</evidence>
<protein>
    <submittedName>
        <fullName evidence="1">Uncharacterized protein</fullName>
    </submittedName>
</protein>
<dbReference type="Proteomes" id="UP000230353">
    <property type="component" value="Unassembled WGS sequence"/>
</dbReference>